<dbReference type="Proteomes" id="UP000826656">
    <property type="component" value="Unassembled WGS sequence"/>
</dbReference>
<keyword evidence="2" id="KW-0812">Transmembrane</keyword>
<protein>
    <submittedName>
        <fullName evidence="3">Uncharacterized protein</fullName>
    </submittedName>
</protein>
<evidence type="ECO:0000313" key="3">
    <source>
        <dbReference type="EMBL" id="KAH0777359.1"/>
    </source>
</evidence>
<evidence type="ECO:0000313" key="4">
    <source>
        <dbReference type="Proteomes" id="UP000826656"/>
    </source>
</evidence>
<comment type="caution">
    <text evidence="3">The sequence shown here is derived from an EMBL/GenBank/DDBJ whole genome shotgun (WGS) entry which is preliminary data.</text>
</comment>
<keyword evidence="2" id="KW-0472">Membrane</keyword>
<reference evidence="3 4" key="1">
    <citation type="journal article" date="2021" name="bioRxiv">
        <title>Chromosome-scale and haplotype-resolved genome assembly of a tetraploid potato cultivar.</title>
        <authorList>
            <person name="Sun H."/>
            <person name="Jiao W.-B."/>
            <person name="Krause K."/>
            <person name="Campoy J.A."/>
            <person name="Goel M."/>
            <person name="Folz-Donahue K."/>
            <person name="Kukat C."/>
            <person name="Huettel B."/>
            <person name="Schneeberger K."/>
        </authorList>
    </citation>
    <scope>NUCLEOTIDE SEQUENCE [LARGE SCALE GENOMIC DNA]</scope>
    <source>
        <strain evidence="3">SolTubOtavaFocal</strain>
        <tissue evidence="3">Leaves</tissue>
    </source>
</reference>
<proteinExistence type="predicted"/>
<keyword evidence="2" id="KW-1133">Transmembrane helix</keyword>
<feature type="transmembrane region" description="Helical" evidence="2">
    <location>
        <begin position="6"/>
        <end position="25"/>
    </location>
</feature>
<accession>A0ABQ7WBE8</accession>
<evidence type="ECO:0000256" key="1">
    <source>
        <dbReference type="SAM" id="MobiDB-lite"/>
    </source>
</evidence>
<sequence>MARKCVVISIIVVLCLILVVLPIVVRFRLIKKRGKPLLKSARPPSILAALPPDQQANATTFVPLRKSNLKVNNGGTNMPESLNHSPAHAPSVSATPPPYQQANGTTFVPPRKSNLKVNNGGTDMPYL</sequence>
<dbReference type="EMBL" id="JAIVGD010000003">
    <property type="protein sequence ID" value="KAH0777359.1"/>
    <property type="molecule type" value="Genomic_DNA"/>
</dbReference>
<gene>
    <name evidence="3" type="ORF">KY290_008770</name>
</gene>
<feature type="region of interest" description="Disordered" evidence="1">
    <location>
        <begin position="68"/>
        <end position="127"/>
    </location>
</feature>
<evidence type="ECO:0000256" key="2">
    <source>
        <dbReference type="SAM" id="Phobius"/>
    </source>
</evidence>
<keyword evidence="4" id="KW-1185">Reference proteome</keyword>
<organism evidence="3 4">
    <name type="scientific">Solanum tuberosum</name>
    <name type="common">Potato</name>
    <dbReference type="NCBI Taxonomy" id="4113"/>
    <lineage>
        <taxon>Eukaryota</taxon>
        <taxon>Viridiplantae</taxon>
        <taxon>Streptophyta</taxon>
        <taxon>Embryophyta</taxon>
        <taxon>Tracheophyta</taxon>
        <taxon>Spermatophyta</taxon>
        <taxon>Magnoliopsida</taxon>
        <taxon>eudicotyledons</taxon>
        <taxon>Gunneridae</taxon>
        <taxon>Pentapetalae</taxon>
        <taxon>asterids</taxon>
        <taxon>lamiids</taxon>
        <taxon>Solanales</taxon>
        <taxon>Solanaceae</taxon>
        <taxon>Solanoideae</taxon>
        <taxon>Solaneae</taxon>
        <taxon>Solanum</taxon>
    </lineage>
</organism>
<name>A0ABQ7WBE8_SOLTU</name>
<feature type="compositionally biased region" description="Polar residues" evidence="1">
    <location>
        <begin position="69"/>
        <end position="84"/>
    </location>
</feature>